<keyword evidence="6" id="KW-1185">Reference proteome</keyword>
<dbReference type="AlphaFoldDB" id="A0AAD5VKE2"/>
<dbReference type="InterPro" id="IPR051609">
    <property type="entry name" value="NmrA/Isoflavone_reductase-like"/>
</dbReference>
<gene>
    <name evidence="5" type="ORF">NP233_g11378</name>
</gene>
<dbReference type="InterPro" id="IPR008030">
    <property type="entry name" value="NmrA-like"/>
</dbReference>
<dbReference type="SUPFAM" id="SSF51735">
    <property type="entry name" value="NAD(P)-binding Rossmann-fold domains"/>
    <property type="match status" value="1"/>
</dbReference>
<dbReference type="Proteomes" id="UP001213000">
    <property type="component" value="Unassembled WGS sequence"/>
</dbReference>
<dbReference type="InterPro" id="IPR036291">
    <property type="entry name" value="NAD(P)-bd_dom_sf"/>
</dbReference>
<protein>
    <recommendedName>
        <fullName evidence="4">NmrA-like domain-containing protein</fullName>
    </recommendedName>
</protein>
<feature type="domain" description="NmrA-like" evidence="4">
    <location>
        <begin position="4"/>
        <end position="204"/>
    </location>
</feature>
<dbReference type="GO" id="GO:0016491">
    <property type="term" value="F:oxidoreductase activity"/>
    <property type="evidence" value="ECO:0007669"/>
    <property type="project" value="UniProtKB-KW"/>
</dbReference>
<evidence type="ECO:0000313" key="6">
    <source>
        <dbReference type="Proteomes" id="UP001213000"/>
    </source>
</evidence>
<evidence type="ECO:0000256" key="2">
    <source>
        <dbReference type="ARBA" id="ARBA00022857"/>
    </source>
</evidence>
<comment type="caution">
    <text evidence="5">The sequence shown here is derived from an EMBL/GenBank/DDBJ whole genome shotgun (WGS) entry which is preliminary data.</text>
</comment>
<evidence type="ECO:0000256" key="3">
    <source>
        <dbReference type="ARBA" id="ARBA00023002"/>
    </source>
</evidence>
<dbReference type="PANTHER" id="PTHR47706:SF4">
    <property type="entry name" value="NMRA-LIKE DOMAIN-CONTAINING PROTEIN"/>
    <property type="match status" value="1"/>
</dbReference>
<accession>A0AAD5VKE2</accession>
<proteinExistence type="inferred from homology"/>
<organism evidence="5 6">
    <name type="scientific">Leucocoprinus birnbaumii</name>
    <dbReference type="NCBI Taxonomy" id="56174"/>
    <lineage>
        <taxon>Eukaryota</taxon>
        <taxon>Fungi</taxon>
        <taxon>Dikarya</taxon>
        <taxon>Basidiomycota</taxon>
        <taxon>Agaricomycotina</taxon>
        <taxon>Agaricomycetes</taxon>
        <taxon>Agaricomycetidae</taxon>
        <taxon>Agaricales</taxon>
        <taxon>Agaricineae</taxon>
        <taxon>Agaricaceae</taxon>
        <taxon>Leucocoprinus</taxon>
    </lineage>
</organism>
<dbReference type="EMBL" id="JANIEX010001351">
    <property type="protein sequence ID" value="KAJ3558985.1"/>
    <property type="molecule type" value="Genomic_DNA"/>
</dbReference>
<evidence type="ECO:0000259" key="4">
    <source>
        <dbReference type="Pfam" id="PF05368"/>
    </source>
</evidence>
<evidence type="ECO:0000313" key="5">
    <source>
        <dbReference type="EMBL" id="KAJ3558985.1"/>
    </source>
</evidence>
<dbReference type="Pfam" id="PF05368">
    <property type="entry name" value="NmrA"/>
    <property type="match status" value="1"/>
</dbReference>
<dbReference type="PANTHER" id="PTHR47706">
    <property type="entry name" value="NMRA-LIKE FAMILY PROTEIN"/>
    <property type="match status" value="1"/>
</dbReference>
<evidence type="ECO:0000256" key="1">
    <source>
        <dbReference type="ARBA" id="ARBA00005725"/>
    </source>
</evidence>
<comment type="similarity">
    <text evidence="1">Belongs to the NmrA-type oxidoreductase family. Isoflavone reductase subfamily.</text>
</comment>
<dbReference type="Gene3D" id="3.40.50.720">
    <property type="entry name" value="NAD(P)-binding Rossmann-like Domain"/>
    <property type="match status" value="1"/>
</dbReference>
<reference evidence="5" key="1">
    <citation type="submission" date="2022-07" db="EMBL/GenBank/DDBJ databases">
        <title>Genome Sequence of Leucocoprinus birnbaumii.</title>
        <authorList>
            <person name="Buettner E."/>
        </authorList>
    </citation>
    <scope>NUCLEOTIDE SEQUENCE</scope>
    <source>
        <strain evidence="5">VT141</strain>
    </source>
</reference>
<sequence length="218" mass="23499">MPLKVAVAGVTSGLGHAIVSALLDIRDVDITLLTRSSSSGATDLSHFTTRGAKLIPVDYASIPELTTAISGVRTIICTISPWPTSPLPVLNLIEASKLAGVQRFAPAEFSYSLKATARLVLNDAKENVRKALKERGIEYTVFTNGVFMNYLAFGAKRKHEGPFKLFPFIVDIGSRKAVIPGTGDEEISLTTVEDVGKFVAFAVTKFEGRWPEELGMEG</sequence>
<name>A0AAD5VKE2_9AGAR</name>
<keyword evidence="3" id="KW-0560">Oxidoreductase</keyword>
<keyword evidence="2" id="KW-0521">NADP</keyword>